<name>A0A8E2ESQ2_9PEZI</name>
<evidence type="ECO:0000313" key="4">
    <source>
        <dbReference type="Proteomes" id="UP000250140"/>
    </source>
</evidence>
<dbReference type="AlphaFoldDB" id="A0A8E2ESQ2"/>
<evidence type="ECO:0000313" key="3">
    <source>
        <dbReference type="EMBL" id="OCL04149.1"/>
    </source>
</evidence>
<gene>
    <name evidence="3" type="ORF">AOQ84DRAFT_391748</name>
</gene>
<protein>
    <submittedName>
        <fullName evidence="3">Uncharacterized protein</fullName>
    </submittedName>
</protein>
<feature type="transmembrane region" description="Helical" evidence="2">
    <location>
        <begin position="264"/>
        <end position="285"/>
    </location>
</feature>
<proteinExistence type="predicted"/>
<keyword evidence="2" id="KW-0472">Membrane</keyword>
<sequence>MAATSISSSTSDISLTVHPDIPGLHREYDPTTLSLRHDAAIELDRITSNINNNVHASASRGASSSAAPTESIWSSRKASSVTKPTSNGTSYPVVDSNGKGKVAIVSASSSPSSSMTATHGSGSDTERDQDFACLGSWAGASSVPPPEKSNKRAKKPKKPNVIIQNGKQDKALERPTSDTHEAHYVADRGQKYLRHRRINLDNDELHLAEEGRVFEIPAKSPSAPLSHSRIVAIVVLIAAIVLTVSLSAWGVSRTGTSRIGCTKAIIFSATIGIVIFTAGVMVAARRVLMEVLLMALLEVFIGSVLLVEIRELM</sequence>
<dbReference type="EMBL" id="KV750588">
    <property type="protein sequence ID" value="OCL04149.1"/>
    <property type="molecule type" value="Genomic_DNA"/>
</dbReference>
<organism evidence="3 4">
    <name type="scientific">Glonium stellatum</name>
    <dbReference type="NCBI Taxonomy" id="574774"/>
    <lineage>
        <taxon>Eukaryota</taxon>
        <taxon>Fungi</taxon>
        <taxon>Dikarya</taxon>
        <taxon>Ascomycota</taxon>
        <taxon>Pezizomycotina</taxon>
        <taxon>Dothideomycetes</taxon>
        <taxon>Pleosporomycetidae</taxon>
        <taxon>Gloniales</taxon>
        <taxon>Gloniaceae</taxon>
        <taxon>Glonium</taxon>
    </lineage>
</organism>
<keyword evidence="2" id="KW-1133">Transmembrane helix</keyword>
<feature type="compositionally biased region" description="Basic and acidic residues" evidence="1">
    <location>
        <begin position="167"/>
        <end position="178"/>
    </location>
</feature>
<feature type="compositionally biased region" description="Polar residues" evidence="1">
    <location>
        <begin position="71"/>
        <end position="90"/>
    </location>
</feature>
<evidence type="ECO:0000256" key="1">
    <source>
        <dbReference type="SAM" id="MobiDB-lite"/>
    </source>
</evidence>
<reference evidence="3 4" key="1">
    <citation type="journal article" date="2016" name="Nat. Commun.">
        <title>Ectomycorrhizal ecology is imprinted in the genome of the dominant symbiotic fungus Cenococcum geophilum.</title>
        <authorList>
            <consortium name="DOE Joint Genome Institute"/>
            <person name="Peter M."/>
            <person name="Kohler A."/>
            <person name="Ohm R.A."/>
            <person name="Kuo A."/>
            <person name="Krutzmann J."/>
            <person name="Morin E."/>
            <person name="Arend M."/>
            <person name="Barry K.W."/>
            <person name="Binder M."/>
            <person name="Choi C."/>
            <person name="Clum A."/>
            <person name="Copeland A."/>
            <person name="Grisel N."/>
            <person name="Haridas S."/>
            <person name="Kipfer T."/>
            <person name="LaButti K."/>
            <person name="Lindquist E."/>
            <person name="Lipzen A."/>
            <person name="Maire R."/>
            <person name="Meier B."/>
            <person name="Mihaltcheva S."/>
            <person name="Molinier V."/>
            <person name="Murat C."/>
            <person name="Poggeler S."/>
            <person name="Quandt C.A."/>
            <person name="Sperisen C."/>
            <person name="Tritt A."/>
            <person name="Tisserant E."/>
            <person name="Crous P.W."/>
            <person name="Henrissat B."/>
            <person name="Nehls U."/>
            <person name="Egli S."/>
            <person name="Spatafora J.W."/>
            <person name="Grigoriev I.V."/>
            <person name="Martin F.M."/>
        </authorList>
    </citation>
    <scope>NUCLEOTIDE SEQUENCE [LARGE SCALE GENOMIC DNA]</scope>
    <source>
        <strain evidence="3 4">CBS 207.34</strain>
    </source>
</reference>
<dbReference type="OrthoDB" id="3916171at2759"/>
<feature type="region of interest" description="Disordered" evidence="1">
    <location>
        <begin position="56"/>
        <end position="178"/>
    </location>
</feature>
<evidence type="ECO:0000256" key="2">
    <source>
        <dbReference type="SAM" id="Phobius"/>
    </source>
</evidence>
<feature type="compositionally biased region" description="Low complexity" evidence="1">
    <location>
        <begin position="1"/>
        <end position="14"/>
    </location>
</feature>
<feature type="region of interest" description="Disordered" evidence="1">
    <location>
        <begin position="1"/>
        <end position="23"/>
    </location>
</feature>
<feature type="transmembrane region" description="Helical" evidence="2">
    <location>
        <begin position="230"/>
        <end position="252"/>
    </location>
</feature>
<accession>A0A8E2ESQ2</accession>
<feature type="compositionally biased region" description="Low complexity" evidence="1">
    <location>
        <begin position="56"/>
        <end position="67"/>
    </location>
</feature>
<feature type="transmembrane region" description="Helical" evidence="2">
    <location>
        <begin position="291"/>
        <end position="309"/>
    </location>
</feature>
<keyword evidence="4" id="KW-1185">Reference proteome</keyword>
<dbReference type="Proteomes" id="UP000250140">
    <property type="component" value="Unassembled WGS sequence"/>
</dbReference>
<keyword evidence="2" id="KW-0812">Transmembrane</keyword>